<evidence type="ECO:0000313" key="1">
    <source>
        <dbReference type="EMBL" id="KAI4867150.1"/>
    </source>
</evidence>
<dbReference type="Proteomes" id="UP001497700">
    <property type="component" value="Unassembled WGS sequence"/>
</dbReference>
<comment type="caution">
    <text evidence="1">The sequence shown here is derived from an EMBL/GenBank/DDBJ whole genome shotgun (WGS) entry which is preliminary data.</text>
</comment>
<reference evidence="1 2" key="1">
    <citation type="journal article" date="2022" name="New Phytol.">
        <title>Ecological generalism drives hyperdiversity of secondary metabolite gene clusters in xylarialean endophytes.</title>
        <authorList>
            <person name="Franco M.E.E."/>
            <person name="Wisecaver J.H."/>
            <person name="Arnold A.E."/>
            <person name="Ju Y.M."/>
            <person name="Slot J.C."/>
            <person name="Ahrendt S."/>
            <person name="Moore L.P."/>
            <person name="Eastman K.E."/>
            <person name="Scott K."/>
            <person name="Konkel Z."/>
            <person name="Mondo S.J."/>
            <person name="Kuo A."/>
            <person name="Hayes R.D."/>
            <person name="Haridas S."/>
            <person name="Andreopoulos B."/>
            <person name="Riley R."/>
            <person name="LaButti K."/>
            <person name="Pangilinan J."/>
            <person name="Lipzen A."/>
            <person name="Amirebrahimi M."/>
            <person name="Yan J."/>
            <person name="Adam C."/>
            <person name="Keymanesh K."/>
            <person name="Ng V."/>
            <person name="Louie K."/>
            <person name="Northen T."/>
            <person name="Drula E."/>
            <person name="Henrissat B."/>
            <person name="Hsieh H.M."/>
            <person name="Youens-Clark K."/>
            <person name="Lutzoni F."/>
            <person name="Miadlikowska J."/>
            <person name="Eastwood D.C."/>
            <person name="Hamelin R.C."/>
            <person name="Grigoriev I.V."/>
            <person name="U'Ren J.M."/>
        </authorList>
    </citation>
    <scope>NUCLEOTIDE SEQUENCE [LARGE SCALE GENOMIC DNA]</scope>
    <source>
        <strain evidence="1 2">CBS 119005</strain>
    </source>
</reference>
<protein>
    <submittedName>
        <fullName evidence="1">Cysteine proteinase</fullName>
    </submittedName>
</protein>
<gene>
    <name evidence="1" type="ORF">F4820DRAFT_468231</name>
</gene>
<organism evidence="1 2">
    <name type="scientific">Hypoxylon rubiginosum</name>
    <dbReference type="NCBI Taxonomy" id="110542"/>
    <lineage>
        <taxon>Eukaryota</taxon>
        <taxon>Fungi</taxon>
        <taxon>Dikarya</taxon>
        <taxon>Ascomycota</taxon>
        <taxon>Pezizomycotina</taxon>
        <taxon>Sordariomycetes</taxon>
        <taxon>Xylariomycetidae</taxon>
        <taxon>Xylariales</taxon>
        <taxon>Hypoxylaceae</taxon>
        <taxon>Hypoxylon</taxon>
    </lineage>
</organism>
<dbReference type="EMBL" id="MU393450">
    <property type="protein sequence ID" value="KAI4867150.1"/>
    <property type="molecule type" value="Genomic_DNA"/>
</dbReference>
<keyword evidence="2" id="KW-1185">Reference proteome</keyword>
<proteinExistence type="predicted"/>
<accession>A0ACB9Z7L9</accession>
<evidence type="ECO:0000313" key="2">
    <source>
        <dbReference type="Proteomes" id="UP001497700"/>
    </source>
</evidence>
<name>A0ACB9Z7L9_9PEZI</name>
<sequence length="746" mass="85030">MSLTMNRLQHEWRNPRHCAICGVCRANRQRINRESLADAHQTGKLFARDVGAPLDAAPIYERLVRVPRSNQPVLIQLPHMNRPVAPSEPFPLRSRKRRYTPLTPVPLTPQKRLYTTLQQEHNESAAEATELCTPVPEPPRYTWSAVSSQRSRPNTPFIPVDPPERFPSLDPELRRYLLRPDPTSKLPWAAANPPSVASKRDSYPMPGAWPSELDDEDVETSTDKNMILPTRLGSNIYNAVSYLRDSSFNLYNKFFHTNQQSSTTLTSTPQDDERSSKRRRVEAEEYSNMVPKAKSASYPRPSPDSSPFGDPMDIDSVCLEKLDGLDISPPLSPRHSSHSPIAMNTARRAARLFSSGKKTWSKRTKIQMVTPPPEDQEEISTRREKPAPTTGSTYDRVWQPPPPPKYTNIREFFDHDGEYGLPGLERLSLTPNDTKIYELDSQRQERLRIEKEKAEKERQELLRIAKEKAEKERQERLRVEQEEANKKLSAFGLRKAKTALITPLSNEWDQKATEALSTGRTPEIKWQGAIHSDGVQLTPHDFGRLVPAGAWLNDNAIQAALLHLAIYINNAAGVVPKKNTPKCVAISSQYWSSYQGDKRNKLFPRGLSRTWGMRPDNFLNIDTVLVPVNRNSHWTVIVIRPSRRSIAYLDSFYGSPASHIRDTRDWLRQFLGAKYVADDWSEELYKIPRQSNGWDCGMFVITNSIYVALGLDPYCYDEDDLPLQRRRIAAMLLHGGFTGPFDLSHL</sequence>